<gene>
    <name evidence="1" type="ORF">JM658_02635</name>
</gene>
<evidence type="ECO:0000313" key="1">
    <source>
        <dbReference type="EMBL" id="MCF8713711.1"/>
    </source>
</evidence>
<comment type="caution">
    <text evidence="1">The sequence shown here is derived from an EMBL/GenBank/DDBJ whole genome shotgun (WGS) entry which is preliminary data.</text>
</comment>
<organism evidence="1 2">
    <name type="scientific">Joostella atrarenae</name>
    <dbReference type="NCBI Taxonomy" id="679257"/>
    <lineage>
        <taxon>Bacteria</taxon>
        <taxon>Pseudomonadati</taxon>
        <taxon>Bacteroidota</taxon>
        <taxon>Flavobacteriia</taxon>
        <taxon>Flavobacteriales</taxon>
        <taxon>Flavobacteriaceae</taxon>
        <taxon>Joostella</taxon>
    </lineage>
</organism>
<sequence length="166" mass="18841">MIDEVLLDGSQIENLEVSNVTSKTITRLKNQTELTTFNPDFSLKLVSVLGDIKAQTVAVSFLITHKLGNQLLCFYHRDVHTYVKDVADNKYFSEQASVGNMFVGYYSVCNRVLANIPIQTKVVFKNINPEVDVFSNITIKVSNEDLYADYSEFSFIKGKNLVIDWK</sequence>
<dbReference type="EMBL" id="JAETXX010000001">
    <property type="protein sequence ID" value="MCF8713711.1"/>
    <property type="molecule type" value="Genomic_DNA"/>
</dbReference>
<dbReference type="Proteomes" id="UP000829517">
    <property type="component" value="Unassembled WGS sequence"/>
</dbReference>
<reference evidence="1 2" key="1">
    <citation type="submission" date="2021-01" db="EMBL/GenBank/DDBJ databases">
        <title>Genome sequencing of Joostella atrarenae M1-2 (= KCTC 23194).</title>
        <authorList>
            <person name="Zakaria M.R."/>
            <person name="Lam M.Q."/>
            <person name="Chong C.S."/>
        </authorList>
    </citation>
    <scope>NUCLEOTIDE SEQUENCE [LARGE SCALE GENOMIC DNA]</scope>
    <source>
        <strain evidence="1 2">M1-2</strain>
    </source>
</reference>
<accession>A0ABS9IZV7</accession>
<protein>
    <submittedName>
        <fullName evidence="1">Uncharacterized protein</fullName>
    </submittedName>
</protein>
<evidence type="ECO:0000313" key="2">
    <source>
        <dbReference type="Proteomes" id="UP000829517"/>
    </source>
</evidence>
<dbReference type="RefSeq" id="WP_236957671.1">
    <property type="nucleotide sequence ID" value="NZ_JAETXX010000001.1"/>
</dbReference>
<name>A0ABS9IZV7_9FLAO</name>
<proteinExistence type="predicted"/>
<keyword evidence="2" id="KW-1185">Reference proteome</keyword>